<feature type="transmembrane region" description="Helical" evidence="1">
    <location>
        <begin position="21"/>
        <end position="42"/>
    </location>
</feature>
<keyword evidence="3" id="KW-1185">Reference proteome</keyword>
<keyword evidence="1" id="KW-0472">Membrane</keyword>
<keyword evidence="1" id="KW-0812">Transmembrane</keyword>
<reference evidence="2" key="1">
    <citation type="submission" date="2020-05" db="EMBL/GenBank/DDBJ databases">
        <title>WGS assembly of Panicum virgatum.</title>
        <authorList>
            <person name="Lovell J.T."/>
            <person name="Jenkins J."/>
            <person name="Shu S."/>
            <person name="Juenger T.E."/>
            <person name="Schmutz J."/>
        </authorList>
    </citation>
    <scope>NUCLEOTIDE SEQUENCE</scope>
    <source>
        <strain evidence="2">AP13</strain>
    </source>
</reference>
<dbReference type="EMBL" id="CM029040">
    <property type="protein sequence ID" value="KAG2637655.1"/>
    <property type="molecule type" value="Genomic_DNA"/>
</dbReference>
<organism evidence="2 3">
    <name type="scientific">Panicum virgatum</name>
    <name type="common">Blackwell switchgrass</name>
    <dbReference type="NCBI Taxonomy" id="38727"/>
    <lineage>
        <taxon>Eukaryota</taxon>
        <taxon>Viridiplantae</taxon>
        <taxon>Streptophyta</taxon>
        <taxon>Embryophyta</taxon>
        <taxon>Tracheophyta</taxon>
        <taxon>Spermatophyta</taxon>
        <taxon>Magnoliopsida</taxon>
        <taxon>Liliopsida</taxon>
        <taxon>Poales</taxon>
        <taxon>Poaceae</taxon>
        <taxon>PACMAD clade</taxon>
        <taxon>Panicoideae</taxon>
        <taxon>Panicodae</taxon>
        <taxon>Paniceae</taxon>
        <taxon>Panicinae</taxon>
        <taxon>Panicum</taxon>
        <taxon>Panicum sect. Hiantes</taxon>
    </lineage>
</organism>
<evidence type="ECO:0000313" key="2">
    <source>
        <dbReference type="EMBL" id="KAG2637655.1"/>
    </source>
</evidence>
<gene>
    <name evidence="2" type="ORF">PVAP13_2NG531003</name>
</gene>
<accession>A0A8T0VS65</accession>
<evidence type="ECO:0000313" key="3">
    <source>
        <dbReference type="Proteomes" id="UP000823388"/>
    </source>
</evidence>
<sequence>MYFLLLERWKKKKKITGRPGFLPRIVIVLPALVCWVCQPRLIKISGFFPVLVGYVT</sequence>
<comment type="caution">
    <text evidence="2">The sequence shown here is derived from an EMBL/GenBank/DDBJ whole genome shotgun (WGS) entry which is preliminary data.</text>
</comment>
<evidence type="ECO:0000256" key="1">
    <source>
        <dbReference type="SAM" id="Phobius"/>
    </source>
</evidence>
<name>A0A8T0VS65_PANVG</name>
<dbReference type="AlphaFoldDB" id="A0A8T0VS65"/>
<proteinExistence type="predicted"/>
<keyword evidence="1" id="KW-1133">Transmembrane helix</keyword>
<protein>
    <submittedName>
        <fullName evidence="2">Uncharacterized protein</fullName>
    </submittedName>
</protein>
<dbReference type="Proteomes" id="UP000823388">
    <property type="component" value="Chromosome 2N"/>
</dbReference>